<evidence type="ECO:0000259" key="1">
    <source>
        <dbReference type="Pfam" id="PF03478"/>
    </source>
</evidence>
<dbReference type="InterPro" id="IPR005174">
    <property type="entry name" value="KIB1-4_b-propeller"/>
</dbReference>
<dbReference type="Proteomes" id="UP001054889">
    <property type="component" value="Unassembled WGS sequence"/>
</dbReference>
<reference evidence="2" key="1">
    <citation type="journal article" date="2018" name="DNA Res.">
        <title>Multiple hybrid de novo genome assembly of finger millet, an orphan allotetraploid crop.</title>
        <authorList>
            <person name="Hatakeyama M."/>
            <person name="Aluri S."/>
            <person name="Balachadran M.T."/>
            <person name="Sivarajan S.R."/>
            <person name="Patrignani A."/>
            <person name="Gruter S."/>
            <person name="Poveda L."/>
            <person name="Shimizu-Inatsugi R."/>
            <person name="Baeten J."/>
            <person name="Francoijs K.J."/>
            <person name="Nataraja K.N."/>
            <person name="Reddy Y.A.N."/>
            <person name="Phadnis S."/>
            <person name="Ravikumar R.L."/>
            <person name="Schlapbach R."/>
            <person name="Sreeman S.M."/>
            <person name="Shimizu K.K."/>
        </authorList>
    </citation>
    <scope>NUCLEOTIDE SEQUENCE</scope>
</reference>
<reference evidence="2" key="2">
    <citation type="submission" date="2021-12" db="EMBL/GenBank/DDBJ databases">
        <title>Resequencing data analysis of finger millet.</title>
        <authorList>
            <person name="Hatakeyama M."/>
            <person name="Aluri S."/>
            <person name="Balachadran M.T."/>
            <person name="Sivarajan S.R."/>
            <person name="Poveda L."/>
            <person name="Shimizu-Inatsugi R."/>
            <person name="Schlapbach R."/>
            <person name="Sreeman S.M."/>
            <person name="Shimizu K.K."/>
        </authorList>
    </citation>
    <scope>NUCLEOTIDE SEQUENCE</scope>
</reference>
<dbReference type="PANTHER" id="PTHR44586:SF17">
    <property type="entry name" value="DUF295 DOMAIN-CONTAINING PROTEIN"/>
    <property type="match status" value="1"/>
</dbReference>
<keyword evidence="3" id="KW-1185">Reference proteome</keyword>
<name>A0AAV5C173_ELECO</name>
<comment type="caution">
    <text evidence="2">The sequence shown here is derived from an EMBL/GenBank/DDBJ whole genome shotgun (WGS) entry which is preliminary data.</text>
</comment>
<protein>
    <recommendedName>
        <fullName evidence="1">KIB1-4 beta-propeller domain-containing protein</fullName>
    </recommendedName>
</protein>
<dbReference type="InterPro" id="IPR036047">
    <property type="entry name" value="F-box-like_dom_sf"/>
</dbReference>
<organism evidence="2 3">
    <name type="scientific">Eleusine coracana subsp. coracana</name>
    <dbReference type="NCBI Taxonomy" id="191504"/>
    <lineage>
        <taxon>Eukaryota</taxon>
        <taxon>Viridiplantae</taxon>
        <taxon>Streptophyta</taxon>
        <taxon>Embryophyta</taxon>
        <taxon>Tracheophyta</taxon>
        <taxon>Spermatophyta</taxon>
        <taxon>Magnoliopsida</taxon>
        <taxon>Liliopsida</taxon>
        <taxon>Poales</taxon>
        <taxon>Poaceae</taxon>
        <taxon>PACMAD clade</taxon>
        <taxon>Chloridoideae</taxon>
        <taxon>Cynodonteae</taxon>
        <taxon>Eleusininae</taxon>
        <taxon>Eleusine</taxon>
    </lineage>
</organism>
<evidence type="ECO:0000313" key="3">
    <source>
        <dbReference type="Proteomes" id="UP001054889"/>
    </source>
</evidence>
<gene>
    <name evidence="2" type="primary">ga08875</name>
    <name evidence="2" type="ORF">PR202_ga08875</name>
</gene>
<proteinExistence type="predicted"/>
<sequence>MAEGSSNLSGAPLSAGAVGRIVDGMRDLDLSSPPELQLADHGSESLSNSRTMRDWAHLHQDLLVCIFSRLELLDLVHSGAVCMSWHISYLAVRRFGLCSPNKSPYLIYSSRDRGSNTATLHNLSTNKHYHFPLPDPPFRSRYIVGSSQGWLVTDDEQSSLELLNPITGAQVLLPPAQSIKGVRLSFTSDGELYDHYMKHLDVRRQFVDPIEELYLAEKTRHFVYQRVILSSDPSGGDYVVLLKHGLWNHLSFARAGDTKWTWLDTTERCDRYDDFFYNQDDGLFYAVRCNGEIHTIDLNGLSPVVEVILNPLSAVDCHTHYILRAPWGDLLQIRRLYGEGPPDSDDDDYIAYQQQLVDMYLGQHQHELDIADDEEACPPRGRVTIWVPSPLVSAKRVLPVSTQSADSVCLVLL</sequence>
<feature type="domain" description="KIB1-4 beta-propeller" evidence="1">
    <location>
        <begin position="122"/>
        <end position="344"/>
    </location>
</feature>
<dbReference type="Gene3D" id="1.20.1280.50">
    <property type="match status" value="1"/>
</dbReference>
<dbReference type="EMBL" id="BQKI01000004">
    <property type="protein sequence ID" value="GJM92401.1"/>
    <property type="molecule type" value="Genomic_DNA"/>
</dbReference>
<evidence type="ECO:0000313" key="2">
    <source>
        <dbReference type="EMBL" id="GJM92401.1"/>
    </source>
</evidence>
<dbReference type="Pfam" id="PF03478">
    <property type="entry name" value="Beta-prop_KIB1-4"/>
    <property type="match status" value="1"/>
</dbReference>
<dbReference type="AlphaFoldDB" id="A0AAV5C173"/>
<dbReference type="PANTHER" id="PTHR44586">
    <property type="entry name" value="F-BOX DOMAIN CONTAINING PROTEIN, EXPRESSED"/>
    <property type="match status" value="1"/>
</dbReference>
<accession>A0AAV5C173</accession>
<dbReference type="SUPFAM" id="SSF81383">
    <property type="entry name" value="F-box domain"/>
    <property type="match status" value="1"/>
</dbReference>